<sequence length="143" mass="16909">MKYSFSFPVLVNYCPVEPVHLSVCVKIKQHGFLSAFLLCFVKTADLKHHARQAMQIRAQSFSNEGKSSNIVDANLTILREKIELLKTKERLERCCRFRLWESWFHLSWWQCLSLPRFLLSSFDLLSWIFCEKEKCRSISLFLS</sequence>
<comment type="caution">
    <text evidence="1">The sequence shown here is derived from an EMBL/GenBank/DDBJ whole genome shotgun (WGS) entry which is preliminary data.</text>
</comment>
<dbReference type="AlphaFoldDB" id="A0A922JX48"/>
<dbReference type="Proteomes" id="UP000811246">
    <property type="component" value="Chromosome 3"/>
</dbReference>
<evidence type="ECO:0000313" key="2">
    <source>
        <dbReference type="Proteomes" id="UP000811246"/>
    </source>
</evidence>
<dbReference type="EMBL" id="CM031827">
    <property type="protein sequence ID" value="KAG6720444.1"/>
    <property type="molecule type" value="Genomic_DNA"/>
</dbReference>
<accession>A0A922JX48</accession>
<gene>
    <name evidence="1" type="ORF">I3842_03G061800</name>
</gene>
<dbReference type="PANTHER" id="PTHR38225">
    <property type="entry name" value="PROTEIN, PUTATIVE-RELATED"/>
    <property type="match status" value="1"/>
</dbReference>
<organism evidence="1 2">
    <name type="scientific">Carya illinoinensis</name>
    <name type="common">Pecan</name>
    <dbReference type="NCBI Taxonomy" id="32201"/>
    <lineage>
        <taxon>Eukaryota</taxon>
        <taxon>Viridiplantae</taxon>
        <taxon>Streptophyta</taxon>
        <taxon>Embryophyta</taxon>
        <taxon>Tracheophyta</taxon>
        <taxon>Spermatophyta</taxon>
        <taxon>Magnoliopsida</taxon>
        <taxon>eudicotyledons</taxon>
        <taxon>Gunneridae</taxon>
        <taxon>Pentapetalae</taxon>
        <taxon>rosids</taxon>
        <taxon>fabids</taxon>
        <taxon>Fagales</taxon>
        <taxon>Juglandaceae</taxon>
        <taxon>Carya</taxon>
    </lineage>
</organism>
<dbReference type="PANTHER" id="PTHR38225:SF4">
    <property type="entry name" value="PROTEIN, PUTATIVE-RELATED"/>
    <property type="match status" value="1"/>
</dbReference>
<reference evidence="1" key="1">
    <citation type="submission" date="2021-01" db="EMBL/GenBank/DDBJ databases">
        <authorList>
            <person name="Lovell J.T."/>
            <person name="Bentley N."/>
            <person name="Bhattarai G."/>
            <person name="Jenkins J.W."/>
            <person name="Sreedasyam A."/>
            <person name="Alarcon Y."/>
            <person name="Bock C."/>
            <person name="Boston L."/>
            <person name="Carlson J."/>
            <person name="Cervantes K."/>
            <person name="Clermont K."/>
            <person name="Krom N."/>
            <person name="Kubenka K."/>
            <person name="Mamidi S."/>
            <person name="Mattison C."/>
            <person name="Monteros M."/>
            <person name="Pisani C."/>
            <person name="Plott C."/>
            <person name="Rajasekar S."/>
            <person name="Rhein H.S."/>
            <person name="Rohla C."/>
            <person name="Song M."/>
            <person name="Hilaire R.S."/>
            <person name="Shu S."/>
            <person name="Wells L."/>
            <person name="Wang X."/>
            <person name="Webber J."/>
            <person name="Heerema R.J."/>
            <person name="Klein P."/>
            <person name="Conner P."/>
            <person name="Grauke L."/>
            <person name="Grimwood J."/>
            <person name="Schmutz J."/>
            <person name="Randall J.J."/>
        </authorList>
    </citation>
    <scope>NUCLEOTIDE SEQUENCE</scope>
    <source>
        <tissue evidence="1">Leaf</tissue>
    </source>
</reference>
<protein>
    <submittedName>
        <fullName evidence="1">Uncharacterized protein</fullName>
    </submittedName>
</protein>
<proteinExistence type="predicted"/>
<evidence type="ECO:0000313" key="1">
    <source>
        <dbReference type="EMBL" id="KAG6720444.1"/>
    </source>
</evidence>
<name>A0A922JX48_CARIL</name>